<dbReference type="Proteomes" id="UP000314294">
    <property type="component" value="Unassembled WGS sequence"/>
</dbReference>
<name>A0A4Z2GLM5_9TELE</name>
<protein>
    <submittedName>
        <fullName evidence="1">Uncharacterized protein</fullName>
    </submittedName>
</protein>
<dbReference type="EMBL" id="SRLO01000486">
    <property type="protein sequence ID" value="TNN54396.1"/>
    <property type="molecule type" value="Genomic_DNA"/>
</dbReference>
<sequence length="72" mass="8460">MHSTEPHFKLPVRAASSDTDKWWRRRTALELGDAQQSDGNLLFLPQTLLIYIRLTSIKVNPVFKKYNTWNLM</sequence>
<evidence type="ECO:0000313" key="2">
    <source>
        <dbReference type="Proteomes" id="UP000314294"/>
    </source>
</evidence>
<accession>A0A4Z2GLM5</accession>
<reference evidence="1 2" key="1">
    <citation type="submission" date="2019-03" db="EMBL/GenBank/DDBJ databases">
        <title>First draft genome of Liparis tanakae, snailfish: a comprehensive survey of snailfish specific genes.</title>
        <authorList>
            <person name="Kim W."/>
            <person name="Song I."/>
            <person name="Jeong J.-H."/>
            <person name="Kim D."/>
            <person name="Kim S."/>
            <person name="Ryu S."/>
            <person name="Song J.Y."/>
            <person name="Lee S.K."/>
        </authorList>
    </citation>
    <scope>NUCLEOTIDE SEQUENCE [LARGE SCALE GENOMIC DNA]</scope>
    <source>
        <tissue evidence="1">Muscle</tissue>
    </source>
</reference>
<evidence type="ECO:0000313" key="1">
    <source>
        <dbReference type="EMBL" id="TNN54396.1"/>
    </source>
</evidence>
<organism evidence="1 2">
    <name type="scientific">Liparis tanakae</name>
    <name type="common">Tanaka's snailfish</name>
    <dbReference type="NCBI Taxonomy" id="230148"/>
    <lineage>
        <taxon>Eukaryota</taxon>
        <taxon>Metazoa</taxon>
        <taxon>Chordata</taxon>
        <taxon>Craniata</taxon>
        <taxon>Vertebrata</taxon>
        <taxon>Euteleostomi</taxon>
        <taxon>Actinopterygii</taxon>
        <taxon>Neopterygii</taxon>
        <taxon>Teleostei</taxon>
        <taxon>Neoteleostei</taxon>
        <taxon>Acanthomorphata</taxon>
        <taxon>Eupercaria</taxon>
        <taxon>Perciformes</taxon>
        <taxon>Cottioidei</taxon>
        <taxon>Cottales</taxon>
        <taxon>Liparidae</taxon>
        <taxon>Liparis</taxon>
    </lineage>
</organism>
<proteinExistence type="predicted"/>
<keyword evidence="2" id="KW-1185">Reference proteome</keyword>
<dbReference type="AlphaFoldDB" id="A0A4Z2GLM5"/>
<comment type="caution">
    <text evidence="1">The sequence shown here is derived from an EMBL/GenBank/DDBJ whole genome shotgun (WGS) entry which is preliminary data.</text>
</comment>
<gene>
    <name evidence="1" type="ORF">EYF80_035414</name>
</gene>